<evidence type="ECO:0000259" key="1">
    <source>
        <dbReference type="Pfam" id="PF00534"/>
    </source>
</evidence>
<sequence length="368" mass="39782">MIRRRNRILMTLDAVGGVWRYAMDLGAGLRREGMEIVFAGLGPAPSATQTSEATALGQLVWLDAPLDWMAASRAEISAAPAEISRIARDHGADLLHLNLPSQAAGIGTPLPVVVVSHSCVVTWFAAVRGTPAPPDWAWQSDANREGFDRADAVLAPSRSHADALEAAYGPLSRLKVVHNASRVGSDPRPKKIFVFAAGRWWDEGKNGAVLDRSAAVMPLPVVMVGSCSGPNGQRLQLDDADDRGPLPYSKTIALMRRAQIVVSPSIYEPFGLTVLEAARCGAALALSDIPTYRELWDGCALFFDPHDPKALAAACMRLSEDEQLRAELVVRSLERSRAFSLERHAAAVLETYARLMNDKFNLVAAEQS</sequence>
<dbReference type="InterPro" id="IPR001296">
    <property type="entry name" value="Glyco_trans_1"/>
</dbReference>
<evidence type="ECO:0000313" key="3">
    <source>
        <dbReference type="EMBL" id="ACS60396.1"/>
    </source>
</evidence>
<evidence type="ECO:0000313" key="4">
    <source>
        <dbReference type="Proteomes" id="UP000002256"/>
    </source>
</evidence>
<dbReference type="EMBL" id="CP001625">
    <property type="protein sequence ID" value="ACS60396.1"/>
    <property type="molecule type" value="Genomic_DNA"/>
</dbReference>
<dbReference type="KEGG" id="rlg:Rleg_5581"/>
<keyword evidence="3" id="KW-0614">Plasmid</keyword>
<dbReference type="SUPFAM" id="SSF53756">
    <property type="entry name" value="UDP-Glycosyltransferase/glycogen phosphorylase"/>
    <property type="match status" value="1"/>
</dbReference>
<dbReference type="PANTHER" id="PTHR46401">
    <property type="entry name" value="GLYCOSYLTRANSFERASE WBBK-RELATED"/>
    <property type="match status" value="1"/>
</dbReference>
<dbReference type="Pfam" id="PF13439">
    <property type="entry name" value="Glyco_transf_4"/>
    <property type="match status" value="1"/>
</dbReference>
<dbReference type="GO" id="GO:0016757">
    <property type="term" value="F:glycosyltransferase activity"/>
    <property type="evidence" value="ECO:0007669"/>
    <property type="project" value="InterPro"/>
</dbReference>
<organism evidence="3 4">
    <name type="scientific">Rhizobium leguminosarum bv. trifolii (strain WSM1325)</name>
    <dbReference type="NCBI Taxonomy" id="395491"/>
    <lineage>
        <taxon>Bacteria</taxon>
        <taxon>Pseudomonadati</taxon>
        <taxon>Pseudomonadota</taxon>
        <taxon>Alphaproteobacteria</taxon>
        <taxon>Hyphomicrobiales</taxon>
        <taxon>Rhizobiaceae</taxon>
        <taxon>Rhizobium/Agrobacterium group</taxon>
        <taxon>Rhizobium</taxon>
    </lineage>
</organism>
<dbReference type="InterPro" id="IPR028098">
    <property type="entry name" value="Glyco_trans_4-like_N"/>
</dbReference>
<reference evidence="3 4" key="1">
    <citation type="journal article" date="2010" name="Stand. Genomic Sci.">
        <title>Complete genome sequence of Rhizobium leguminosarum bv. trifolii strain WSM1325, an effective microsymbiont of annual Mediterranean clovers.</title>
        <authorList>
            <person name="Reeve W."/>
            <person name="O'Hara G."/>
            <person name="Chain P."/>
            <person name="Ardley J."/>
            <person name="Brau L."/>
            <person name="Nandesena K."/>
            <person name="Tiwari R."/>
            <person name="Copeland A."/>
            <person name="Nolan M."/>
            <person name="Han C."/>
            <person name="Brettin T."/>
            <person name="Land M."/>
            <person name="Ovchinikova G."/>
            <person name="Ivanova N."/>
            <person name="Mavromatis K."/>
            <person name="Markowitz V."/>
            <person name="Kyrpides N."/>
            <person name="Melino V."/>
            <person name="Denton M."/>
            <person name="Yates R."/>
            <person name="Howieson J."/>
        </authorList>
    </citation>
    <scope>NUCLEOTIDE SEQUENCE [LARGE SCALE GENOMIC DNA]</scope>
    <source>
        <strain evidence="4">WSM1325</strain>
        <plasmid evidence="4">Plasmid pR132503</plasmid>
    </source>
</reference>
<feature type="domain" description="Glycosyl transferase family 1" evidence="1">
    <location>
        <begin position="246"/>
        <end position="328"/>
    </location>
</feature>
<dbReference type="Pfam" id="PF00534">
    <property type="entry name" value="Glycos_transf_1"/>
    <property type="match status" value="1"/>
</dbReference>
<proteinExistence type="predicted"/>
<protein>
    <submittedName>
        <fullName evidence="3">Glycosyl transferase group 1</fullName>
    </submittedName>
</protein>
<feature type="domain" description="Glycosyltransferase subfamily 4-like N-terminal" evidence="2">
    <location>
        <begin position="15"/>
        <end position="179"/>
    </location>
</feature>
<dbReference type="CDD" id="cd03801">
    <property type="entry name" value="GT4_PimA-like"/>
    <property type="match status" value="1"/>
</dbReference>
<dbReference type="CAZy" id="GT4">
    <property type="family name" value="Glycosyltransferase Family 4"/>
</dbReference>
<geneLocation type="plasmid" evidence="3 4">
    <name>pR132503</name>
</geneLocation>
<dbReference type="AlphaFoldDB" id="C6B908"/>
<dbReference type="PANTHER" id="PTHR46401:SF8">
    <property type="entry name" value="BLL6006 PROTEIN"/>
    <property type="match status" value="1"/>
</dbReference>
<accession>C6B908</accession>
<dbReference type="HOGENOM" id="CLU_775479_0_0_5"/>
<keyword evidence="3" id="KW-0808">Transferase</keyword>
<name>C6B908_RHILS</name>
<gene>
    <name evidence="3" type="ordered locus">Rleg_5581</name>
</gene>
<dbReference type="Proteomes" id="UP000002256">
    <property type="component" value="Plasmid pR132503"/>
</dbReference>
<evidence type="ECO:0000259" key="2">
    <source>
        <dbReference type="Pfam" id="PF13439"/>
    </source>
</evidence>
<dbReference type="Gene3D" id="3.40.50.2000">
    <property type="entry name" value="Glycogen Phosphorylase B"/>
    <property type="match status" value="2"/>
</dbReference>